<gene>
    <name evidence="2" type="ORF">MM171A01462_0010</name>
</gene>
<feature type="compositionally biased region" description="Pro residues" evidence="1">
    <location>
        <begin position="458"/>
        <end position="473"/>
    </location>
</feature>
<organism evidence="2">
    <name type="scientific">viral metagenome</name>
    <dbReference type="NCBI Taxonomy" id="1070528"/>
    <lineage>
        <taxon>unclassified sequences</taxon>
        <taxon>metagenomes</taxon>
        <taxon>organismal metagenomes</taxon>
    </lineage>
</organism>
<proteinExistence type="predicted"/>
<name>A0A6M3LTQ4_9ZZZZ</name>
<dbReference type="AlphaFoldDB" id="A0A6M3LTQ4"/>
<protein>
    <submittedName>
        <fullName evidence="2">Uncharacterized protein</fullName>
    </submittedName>
</protein>
<feature type="region of interest" description="Disordered" evidence="1">
    <location>
        <begin position="454"/>
        <end position="479"/>
    </location>
</feature>
<sequence>MTVVTWGNFIDVLTDIKPALQAPGKKTINDIIAWVLTLNWKMQGINQVEINWIRSWLAALSLTFTGESKNDLLACVKFLGWVNGIIPAKEITTQKVCTNNNYFWWGNACHSTPPEAPPAPPYVPPEPPGPGEFLADRGDYYNRLMWEYGETSVVRLIGEASSRQGYYLNLYGNDMIVARDAALLEVLLYRLKEYVFTDLFSWMWAINDVIGDINKLEGGTIIDRLKDTGGGTDEKVEKLVNNILGKLGLYIDNSNNSLYPATGGVYDNLQTIIYQWEDAGRELGGITGQKMTDILDTVFNIQFRTIDDIKKRLNAIEQEIGITTEQVSGDIKRPIDEEIKPLQYLLPATQAWVITTLQKAGNIIFDAIQSVTGDLAKAINFVVHHVYDISDEWLEKLRKRLGDVGGAYDLKADPVFQEVAATAKAAETVITELPAWWVSALAISLKQYLTTGGGAPGPAGPSGPMGPPGPIGPAGPIGPEGLPGEGIGFSIEEIDAGLKERLIYNESIIATDLTEVVDYAITGIGVINSKISTDVQPIIDFLTLDMQDTLTGIAEAFETPEALIAFLLDVPEGQEDITFDLWQILVTQIIERGLT</sequence>
<evidence type="ECO:0000313" key="2">
    <source>
        <dbReference type="EMBL" id="QJA98856.1"/>
    </source>
</evidence>
<reference evidence="2" key="1">
    <citation type="submission" date="2020-03" db="EMBL/GenBank/DDBJ databases">
        <title>The deep terrestrial virosphere.</title>
        <authorList>
            <person name="Holmfeldt K."/>
            <person name="Nilsson E."/>
            <person name="Simone D."/>
            <person name="Lopez-Fernandez M."/>
            <person name="Wu X."/>
            <person name="de Brujin I."/>
            <person name="Lundin D."/>
            <person name="Andersson A."/>
            <person name="Bertilsson S."/>
            <person name="Dopson M."/>
        </authorList>
    </citation>
    <scope>NUCLEOTIDE SEQUENCE</scope>
    <source>
        <strain evidence="2">MM171A01462</strain>
    </source>
</reference>
<dbReference type="EMBL" id="MT143613">
    <property type="protein sequence ID" value="QJA98856.1"/>
    <property type="molecule type" value="Genomic_DNA"/>
</dbReference>
<evidence type="ECO:0000256" key="1">
    <source>
        <dbReference type="SAM" id="MobiDB-lite"/>
    </source>
</evidence>
<accession>A0A6M3LTQ4</accession>